<dbReference type="InterPro" id="IPR011041">
    <property type="entry name" value="Quinoprot_gluc/sorb_DH_b-prop"/>
</dbReference>
<dbReference type="EMBL" id="MU006093">
    <property type="protein sequence ID" value="KAF2840298.1"/>
    <property type="molecule type" value="Genomic_DNA"/>
</dbReference>
<dbReference type="Pfam" id="PF22807">
    <property type="entry name" value="TrAA12"/>
    <property type="match status" value="1"/>
</dbReference>
<dbReference type="Gene3D" id="2.60.40.1210">
    <property type="entry name" value="Cellobiose dehydrogenase, cytochrome domain"/>
    <property type="match status" value="1"/>
</dbReference>
<feature type="domain" description="Cellobiose dehydrogenase-like cytochrome" evidence="3">
    <location>
        <begin position="24"/>
        <end position="199"/>
    </location>
</feature>
<accession>A0A9P4VQW2</accession>
<evidence type="ECO:0000259" key="4">
    <source>
        <dbReference type="Pfam" id="PF22807"/>
    </source>
</evidence>
<dbReference type="InterPro" id="IPR015920">
    <property type="entry name" value="Cellobiose_DH-like_cyt"/>
</dbReference>
<evidence type="ECO:0000313" key="6">
    <source>
        <dbReference type="Proteomes" id="UP000799429"/>
    </source>
</evidence>
<gene>
    <name evidence="5" type="ORF">M501DRAFT_1002624</name>
</gene>
<evidence type="ECO:0000313" key="5">
    <source>
        <dbReference type="EMBL" id="KAF2840298.1"/>
    </source>
</evidence>
<feature type="region of interest" description="Disordered" evidence="1">
    <location>
        <begin position="296"/>
        <end position="343"/>
    </location>
</feature>
<keyword evidence="2" id="KW-0732">Signal</keyword>
<protein>
    <submittedName>
        <fullName evidence="5">Iron reductase domain protein</fullName>
    </submittedName>
</protein>
<dbReference type="InterPro" id="IPR011042">
    <property type="entry name" value="6-blade_b-propeller_TolB-like"/>
</dbReference>
<feature type="region of interest" description="Disordered" evidence="1">
    <location>
        <begin position="209"/>
        <end position="281"/>
    </location>
</feature>
<dbReference type="PANTHER" id="PTHR47797">
    <property type="entry name" value="DEHYDROGENASE, PUTATIVE (AFU_ORTHOLOGUE AFUA_8G05805)-RELATED"/>
    <property type="match status" value="1"/>
</dbReference>
<name>A0A9P4VQW2_9PEZI</name>
<feature type="chain" id="PRO_5040241878" evidence="2">
    <location>
        <begin position="20"/>
        <end position="809"/>
    </location>
</feature>
<dbReference type="OrthoDB" id="507128at2759"/>
<organism evidence="5 6">
    <name type="scientific">Patellaria atrata CBS 101060</name>
    <dbReference type="NCBI Taxonomy" id="1346257"/>
    <lineage>
        <taxon>Eukaryota</taxon>
        <taxon>Fungi</taxon>
        <taxon>Dikarya</taxon>
        <taxon>Ascomycota</taxon>
        <taxon>Pezizomycotina</taxon>
        <taxon>Dothideomycetes</taxon>
        <taxon>Dothideomycetes incertae sedis</taxon>
        <taxon>Patellariales</taxon>
        <taxon>Patellariaceae</taxon>
        <taxon>Patellaria</taxon>
    </lineage>
</organism>
<dbReference type="SUPFAM" id="SSF49344">
    <property type="entry name" value="CBD9-like"/>
    <property type="match status" value="1"/>
</dbReference>
<comment type="caution">
    <text evidence="5">The sequence shown here is derived from an EMBL/GenBank/DDBJ whole genome shotgun (WGS) entry which is preliminary data.</text>
</comment>
<reference evidence="5" key="1">
    <citation type="journal article" date="2020" name="Stud. Mycol.">
        <title>101 Dothideomycetes genomes: a test case for predicting lifestyles and emergence of pathogens.</title>
        <authorList>
            <person name="Haridas S."/>
            <person name="Albert R."/>
            <person name="Binder M."/>
            <person name="Bloem J."/>
            <person name="Labutti K."/>
            <person name="Salamov A."/>
            <person name="Andreopoulos B."/>
            <person name="Baker S."/>
            <person name="Barry K."/>
            <person name="Bills G."/>
            <person name="Bluhm B."/>
            <person name="Cannon C."/>
            <person name="Castanera R."/>
            <person name="Culley D."/>
            <person name="Daum C."/>
            <person name="Ezra D."/>
            <person name="Gonzalez J."/>
            <person name="Henrissat B."/>
            <person name="Kuo A."/>
            <person name="Liang C."/>
            <person name="Lipzen A."/>
            <person name="Lutzoni F."/>
            <person name="Magnuson J."/>
            <person name="Mondo S."/>
            <person name="Nolan M."/>
            <person name="Ohm R."/>
            <person name="Pangilinan J."/>
            <person name="Park H.-J."/>
            <person name="Ramirez L."/>
            <person name="Alfaro M."/>
            <person name="Sun H."/>
            <person name="Tritt A."/>
            <person name="Yoshinaga Y."/>
            <person name="Zwiers L.-H."/>
            <person name="Turgeon B."/>
            <person name="Goodwin S."/>
            <person name="Spatafora J."/>
            <person name="Crous P."/>
            <person name="Grigoriev I."/>
        </authorList>
    </citation>
    <scope>NUCLEOTIDE SEQUENCE</scope>
    <source>
        <strain evidence="5">CBS 101060</strain>
    </source>
</reference>
<dbReference type="CDD" id="cd09630">
    <property type="entry name" value="CDH_like_cytochrome"/>
    <property type="match status" value="1"/>
</dbReference>
<evidence type="ECO:0000256" key="2">
    <source>
        <dbReference type="SAM" id="SignalP"/>
    </source>
</evidence>
<dbReference type="SUPFAM" id="SSF50952">
    <property type="entry name" value="Soluble quinoprotein glucose dehydrogenase"/>
    <property type="match status" value="1"/>
</dbReference>
<evidence type="ECO:0000259" key="3">
    <source>
        <dbReference type="Pfam" id="PF16010"/>
    </source>
</evidence>
<dbReference type="InterPro" id="IPR054539">
    <property type="entry name" value="Beta-prop_PDH"/>
</dbReference>
<dbReference type="Gene3D" id="2.120.10.30">
    <property type="entry name" value="TolB, C-terminal domain"/>
    <property type="match status" value="1"/>
</dbReference>
<keyword evidence="6" id="KW-1185">Reference proteome</keyword>
<dbReference type="Proteomes" id="UP000799429">
    <property type="component" value="Unassembled WGS sequence"/>
</dbReference>
<dbReference type="Pfam" id="PF16010">
    <property type="entry name" value="CDH-cyt"/>
    <property type="match status" value="1"/>
</dbReference>
<sequence length="809" mass="86809">MRVSSVAAGLAALASLVHGQTYKYCDAVGICYAGYTTEQGIQYGVAIPAGREPPFQIILQIAAPKSVGWAGIAWQGTMAYNPLAVAWPNGDSDVVVSSRMAYGLSLPQPYPDATYTELKGTGQNATHWTLTTLCEGCSAFLDVNGGDYMIPTTGEARLAWAQSAEQVIEPANNESAFFAHDTFGKWGHDMAMAQSPDFDAWVAAYSPGGEPSPFPSNSSVEGSSLISDSSSNSQPISSPPTSSTSVATPILISSSTPSSTSRTTRRVISPRPPSTTILSSTAQVTSTLSLSSTAQATSTVPSSSTVQATSTVPSSSTRNPSSTRIITTTRRSTTSRRPTTTLTLEPTSTRSRLFPWLPTPTTTRRITLPTLPTLPILPWGKRFPSPAAVRPNDFSRAAAIPESCPGTASPRFPGSVAEGWRATKVKGSLRSPRTVISDPLGNLLVIENGKGITAHKLDANGCIVESKDLVRQFNLNHGLTLTPDGKSLYASSMTQVLRWTYDPATMSVVGGSTIVVKTMYSGGHPTRSVYVPPHLPNLLLISHGSNDNWDYGAGDKTVGRSVIKAFDMTSVPTGGHAYNSTGYLTGWGLRNTVGLTFDGNNMLWGVENSMDELKRTGPSGVALDIHIDNPADELNYIGDVSKPNEDWYGYPTCFTVWAPESIVDRNFTVGDQFVAAPNATFDDDTCRNMSVPAKLSFQAHSAPLDLKFDKAFENLYVAFHGSWNRVPSTGFKVVQIPFHKDAAGNYNPVASPHSNSGYTDIWWNTNTTVCNPSTQCFRPVGLHFDTQTERMYVTSDAAMEGELWVLGKI</sequence>
<dbReference type="PANTHER" id="PTHR47797:SF5">
    <property type="entry name" value="CELLOBIOSE DEHYDROGENASE CYTOCHROME DOMAIN-CONTAINING PROTEIN"/>
    <property type="match status" value="1"/>
</dbReference>
<evidence type="ECO:0000256" key="1">
    <source>
        <dbReference type="SAM" id="MobiDB-lite"/>
    </source>
</evidence>
<feature type="compositionally biased region" description="Low complexity" evidence="1">
    <location>
        <begin position="218"/>
        <end position="281"/>
    </location>
</feature>
<feature type="domain" description="Pyrroloquinoline quinone-dependent pyranose dehydrogenase beta-propeller" evidence="4">
    <location>
        <begin position="415"/>
        <end position="807"/>
    </location>
</feature>
<dbReference type="AlphaFoldDB" id="A0A9P4VQW2"/>
<proteinExistence type="predicted"/>
<feature type="signal peptide" evidence="2">
    <location>
        <begin position="1"/>
        <end position="19"/>
    </location>
</feature>
<feature type="compositionally biased region" description="Low complexity" evidence="1">
    <location>
        <begin position="309"/>
        <end position="343"/>
    </location>
</feature>